<proteinExistence type="predicted"/>
<name>A0A328BEM0_9BACT</name>
<keyword evidence="2" id="KW-1185">Reference proteome</keyword>
<organism evidence="1 2">
    <name type="scientific">Hymenobacter edaphi</name>
    <dbReference type="NCBI Taxonomy" id="2211146"/>
    <lineage>
        <taxon>Bacteria</taxon>
        <taxon>Pseudomonadati</taxon>
        <taxon>Bacteroidota</taxon>
        <taxon>Cytophagia</taxon>
        <taxon>Cytophagales</taxon>
        <taxon>Hymenobacteraceae</taxon>
        <taxon>Hymenobacter</taxon>
    </lineage>
</organism>
<evidence type="ECO:0000313" key="2">
    <source>
        <dbReference type="Proteomes" id="UP000248553"/>
    </source>
</evidence>
<dbReference type="Proteomes" id="UP000248553">
    <property type="component" value="Unassembled WGS sequence"/>
</dbReference>
<reference evidence="2" key="1">
    <citation type="submission" date="2018-05" db="EMBL/GenBank/DDBJ databases">
        <authorList>
            <person name="Nie L."/>
        </authorList>
    </citation>
    <scope>NUCLEOTIDE SEQUENCE [LARGE SCALE GENOMIC DNA]</scope>
    <source>
        <strain evidence="2">NL</strain>
    </source>
</reference>
<dbReference type="EMBL" id="QHKM01000009">
    <property type="protein sequence ID" value="RAK63548.1"/>
    <property type="molecule type" value="Genomic_DNA"/>
</dbReference>
<evidence type="ECO:0000313" key="1">
    <source>
        <dbReference type="EMBL" id="RAK63548.1"/>
    </source>
</evidence>
<comment type="caution">
    <text evidence="1">The sequence shown here is derived from an EMBL/GenBank/DDBJ whole genome shotgun (WGS) entry which is preliminary data.</text>
</comment>
<protein>
    <submittedName>
        <fullName evidence="1">Uncharacterized protein</fullName>
    </submittedName>
</protein>
<sequence>MLTFAFRMDIQPLLDHFNQLSAEEQTKEVYAHFGLAVYFGQALEQQLANMLIFDQLFQVKPETPAAYTAIFEEHAAAGQPADILAVAAQLAYQLSDEDRDELQRLLVSRRFLTDSYFKVHAQRLLQPELKSQIVADFVGFQNRCRQLHARLQHYQQQYVQRTGVAPELMQQTWATVVRDARRALGGAD</sequence>
<accession>A0A328BEM0</accession>
<dbReference type="AlphaFoldDB" id="A0A328BEM0"/>
<gene>
    <name evidence="1" type="ORF">DLM85_21345</name>
</gene>